<evidence type="ECO:0000256" key="2">
    <source>
        <dbReference type="ARBA" id="ARBA00022692"/>
    </source>
</evidence>
<dbReference type="AlphaFoldDB" id="A0A9W7EXX0"/>
<evidence type="ECO:0000313" key="14">
    <source>
        <dbReference type="Proteomes" id="UP001165160"/>
    </source>
</evidence>
<dbReference type="CDD" id="cd16473">
    <property type="entry name" value="RING-H2_RNF103"/>
    <property type="match status" value="1"/>
</dbReference>
<evidence type="ECO:0000259" key="12">
    <source>
        <dbReference type="PROSITE" id="PS50089"/>
    </source>
</evidence>
<dbReference type="Proteomes" id="UP001165160">
    <property type="component" value="Unassembled WGS sequence"/>
</dbReference>
<keyword evidence="14" id="KW-1185">Reference proteome</keyword>
<keyword evidence="2 10" id="KW-0812">Transmembrane</keyword>
<comment type="subcellular location">
    <subcellularLocation>
        <location evidence="1">Membrane</location>
    </subcellularLocation>
</comment>
<feature type="chain" id="PRO_5040781192" description="RING-type domain-containing protein" evidence="11">
    <location>
        <begin position="25"/>
        <end position="393"/>
    </location>
</feature>
<evidence type="ECO:0000256" key="9">
    <source>
        <dbReference type="SAM" id="MobiDB-lite"/>
    </source>
</evidence>
<feature type="region of interest" description="Disordered" evidence="9">
    <location>
        <begin position="344"/>
        <end position="393"/>
    </location>
</feature>
<dbReference type="Gene3D" id="3.30.40.10">
    <property type="entry name" value="Zinc/RING finger domain, C3HC4 (zinc finger)"/>
    <property type="match status" value="1"/>
</dbReference>
<dbReference type="SUPFAM" id="SSF57850">
    <property type="entry name" value="RING/U-box"/>
    <property type="match status" value="1"/>
</dbReference>
<dbReference type="EMBL" id="BRXX01000175">
    <property type="protein sequence ID" value="GMH95853.1"/>
    <property type="molecule type" value="Genomic_DNA"/>
</dbReference>
<keyword evidence="11" id="KW-0732">Signal</keyword>
<accession>A0A9W7EXX0</accession>
<keyword evidence="7 10" id="KW-0472">Membrane</keyword>
<keyword evidence="3" id="KW-0479">Metal-binding</keyword>
<keyword evidence="6 10" id="KW-1133">Transmembrane helix</keyword>
<dbReference type="PANTHER" id="PTHR46539:SF1">
    <property type="entry name" value="E3 UBIQUITIN-PROTEIN LIGASE ATL42"/>
    <property type="match status" value="1"/>
</dbReference>
<evidence type="ECO:0000256" key="6">
    <source>
        <dbReference type="ARBA" id="ARBA00022989"/>
    </source>
</evidence>
<dbReference type="Gene3D" id="3.50.30.30">
    <property type="match status" value="1"/>
</dbReference>
<feature type="domain" description="RING-type" evidence="12">
    <location>
        <begin position="278"/>
        <end position="320"/>
    </location>
</feature>
<gene>
    <name evidence="13" type="ORF">TrVE_jg5754</name>
</gene>
<organism evidence="13 14">
    <name type="scientific">Triparma verrucosa</name>
    <dbReference type="NCBI Taxonomy" id="1606542"/>
    <lineage>
        <taxon>Eukaryota</taxon>
        <taxon>Sar</taxon>
        <taxon>Stramenopiles</taxon>
        <taxon>Ochrophyta</taxon>
        <taxon>Bolidophyceae</taxon>
        <taxon>Parmales</taxon>
        <taxon>Triparmaceae</taxon>
        <taxon>Triparma</taxon>
    </lineage>
</organism>
<name>A0A9W7EXX0_9STRA</name>
<evidence type="ECO:0000256" key="11">
    <source>
        <dbReference type="SAM" id="SignalP"/>
    </source>
</evidence>
<dbReference type="Pfam" id="PF13639">
    <property type="entry name" value="zf-RING_2"/>
    <property type="match status" value="1"/>
</dbReference>
<evidence type="ECO:0000256" key="3">
    <source>
        <dbReference type="ARBA" id="ARBA00022723"/>
    </source>
</evidence>
<evidence type="ECO:0000256" key="7">
    <source>
        <dbReference type="ARBA" id="ARBA00023136"/>
    </source>
</evidence>
<dbReference type="SMART" id="SM00184">
    <property type="entry name" value="RING"/>
    <property type="match status" value="1"/>
</dbReference>
<evidence type="ECO:0000313" key="13">
    <source>
        <dbReference type="EMBL" id="GMH95853.1"/>
    </source>
</evidence>
<dbReference type="InterPro" id="IPR001841">
    <property type="entry name" value="Znf_RING"/>
</dbReference>
<evidence type="ECO:0000256" key="5">
    <source>
        <dbReference type="ARBA" id="ARBA00022833"/>
    </source>
</evidence>
<reference evidence="14" key="1">
    <citation type="journal article" date="2023" name="Commun. Biol.">
        <title>Genome analysis of Parmales, the sister group of diatoms, reveals the evolutionary specialization of diatoms from phago-mixotrophs to photoautotrophs.</title>
        <authorList>
            <person name="Ban H."/>
            <person name="Sato S."/>
            <person name="Yoshikawa S."/>
            <person name="Yamada K."/>
            <person name="Nakamura Y."/>
            <person name="Ichinomiya M."/>
            <person name="Sato N."/>
            <person name="Blanc-Mathieu R."/>
            <person name="Endo H."/>
            <person name="Kuwata A."/>
            <person name="Ogata H."/>
        </authorList>
    </citation>
    <scope>NUCLEOTIDE SEQUENCE [LARGE SCALE GENOMIC DNA]</scope>
    <source>
        <strain evidence="14">NIES 3699</strain>
    </source>
</reference>
<keyword evidence="5" id="KW-0862">Zinc</keyword>
<comment type="caution">
    <text evidence="13">The sequence shown here is derived from an EMBL/GenBank/DDBJ whole genome shotgun (WGS) entry which is preliminary data.</text>
</comment>
<feature type="compositionally biased region" description="Low complexity" evidence="9">
    <location>
        <begin position="344"/>
        <end position="364"/>
    </location>
</feature>
<dbReference type="PROSITE" id="PS50089">
    <property type="entry name" value="ZF_RING_2"/>
    <property type="match status" value="1"/>
</dbReference>
<evidence type="ECO:0000256" key="8">
    <source>
        <dbReference type="PROSITE-ProRule" id="PRU00175"/>
    </source>
</evidence>
<feature type="compositionally biased region" description="Low complexity" evidence="9">
    <location>
        <begin position="384"/>
        <end position="393"/>
    </location>
</feature>
<keyword evidence="4 8" id="KW-0863">Zinc-finger</keyword>
<evidence type="ECO:0000256" key="10">
    <source>
        <dbReference type="SAM" id="Phobius"/>
    </source>
</evidence>
<dbReference type="InterPro" id="IPR013083">
    <property type="entry name" value="Znf_RING/FYVE/PHD"/>
</dbReference>
<proteinExistence type="predicted"/>
<dbReference type="GO" id="GO:0016020">
    <property type="term" value="C:membrane"/>
    <property type="evidence" value="ECO:0007669"/>
    <property type="project" value="UniProtKB-SubCell"/>
</dbReference>
<feature type="signal peptide" evidence="11">
    <location>
        <begin position="1"/>
        <end position="24"/>
    </location>
</feature>
<evidence type="ECO:0000256" key="1">
    <source>
        <dbReference type="ARBA" id="ARBA00004370"/>
    </source>
</evidence>
<feature type="transmembrane region" description="Helical" evidence="10">
    <location>
        <begin position="200"/>
        <end position="222"/>
    </location>
</feature>
<evidence type="ECO:0000256" key="4">
    <source>
        <dbReference type="ARBA" id="ARBA00022771"/>
    </source>
</evidence>
<sequence>MRPPMSTLLLPSTFLILASKQVSSTLLVTNYPKPYQNSTFQSQPATFGYSYSYSKVYTRLLTYDSENKYLCDSPDPEKFDKFNFDPNSSYMLLAQRGNGVSNEPCYFVDKAGIAQQYADLCDGCIQGVVVYDNVQEYNDEIVQMSKSPTDPDYPNIGMIGVTLNTGNILVDLIKNSDDHFELIEFDGVGYSPFPIDPGDWMLIVIAGAVMVVSSMCCLYLCVRTGVVRRRDNGEERQEDDKHLLDDVEVEKLETILYSKEGSEEEKEERTSYFENDSCPVCLEDYITDEPLKLLPCKHAFHEDCIKPWLTKQSGCCPLCKEVVAKQGKRSCDAHRAGRRIMNDIVTSGSSSVGGEIEETTGSVEPTMETPLLSGSREESSEPDNNNNNNASIV</sequence>
<protein>
    <recommendedName>
        <fullName evidence="12">RING-type domain-containing protein</fullName>
    </recommendedName>
</protein>
<dbReference type="GO" id="GO:0008270">
    <property type="term" value="F:zinc ion binding"/>
    <property type="evidence" value="ECO:0007669"/>
    <property type="project" value="UniProtKB-KW"/>
</dbReference>
<dbReference type="PANTHER" id="PTHR46539">
    <property type="entry name" value="E3 UBIQUITIN-PROTEIN LIGASE ATL42"/>
    <property type="match status" value="1"/>
</dbReference>